<dbReference type="GO" id="GO:0055085">
    <property type="term" value="P:transmembrane transport"/>
    <property type="evidence" value="ECO:0007669"/>
    <property type="project" value="InterPro"/>
</dbReference>
<feature type="domain" description="TonB C-terminal" evidence="2">
    <location>
        <begin position="211"/>
        <end position="270"/>
    </location>
</feature>
<evidence type="ECO:0000256" key="1">
    <source>
        <dbReference type="SAM" id="Phobius"/>
    </source>
</evidence>
<dbReference type="RefSeq" id="WP_132110393.1">
    <property type="nucleotide sequence ID" value="NZ_SMFO01000004.1"/>
</dbReference>
<dbReference type="Gene3D" id="3.30.1150.10">
    <property type="match status" value="1"/>
</dbReference>
<dbReference type="Proteomes" id="UP000294597">
    <property type="component" value="Unassembled WGS sequence"/>
</dbReference>
<dbReference type="Pfam" id="PF03544">
    <property type="entry name" value="TonB_C"/>
    <property type="match status" value="1"/>
</dbReference>
<dbReference type="InterPro" id="IPR037682">
    <property type="entry name" value="TonB_C"/>
</dbReference>
<evidence type="ECO:0000313" key="4">
    <source>
        <dbReference type="Proteomes" id="UP000294597"/>
    </source>
</evidence>
<evidence type="ECO:0000313" key="3">
    <source>
        <dbReference type="EMBL" id="TDE04657.1"/>
    </source>
</evidence>
<keyword evidence="1" id="KW-0472">Membrane</keyword>
<dbReference type="EMBL" id="SMFO01000004">
    <property type="protein sequence ID" value="TDE04657.1"/>
    <property type="molecule type" value="Genomic_DNA"/>
</dbReference>
<dbReference type="SUPFAM" id="SSF74653">
    <property type="entry name" value="TolA/TonB C-terminal domain"/>
    <property type="match status" value="1"/>
</dbReference>
<reference evidence="3 4" key="1">
    <citation type="submission" date="2019-03" db="EMBL/GenBank/DDBJ databases">
        <title>Flavobacterium TSA-D2 sp. nov., isolated from arctic soil.</title>
        <authorList>
            <person name="Chaudhary D.K."/>
        </authorList>
    </citation>
    <scope>NUCLEOTIDE SEQUENCE [LARGE SCALE GENOMIC DNA]</scope>
    <source>
        <strain evidence="3 4">TSA-D2</strain>
    </source>
</reference>
<dbReference type="AlphaFoldDB" id="A0A4R5CXX8"/>
<comment type="caution">
    <text evidence="3">The sequence shown here is derived from an EMBL/GenBank/DDBJ whole genome shotgun (WGS) entry which is preliminary data.</text>
</comment>
<organism evidence="3 4">
    <name type="scientific">Flavobacterium hiemivividum</name>
    <dbReference type="NCBI Taxonomy" id="2541734"/>
    <lineage>
        <taxon>Bacteria</taxon>
        <taxon>Pseudomonadati</taxon>
        <taxon>Bacteroidota</taxon>
        <taxon>Flavobacteriia</taxon>
        <taxon>Flavobacteriales</taxon>
        <taxon>Flavobacteriaceae</taxon>
        <taxon>Flavobacterium</taxon>
    </lineage>
</organism>
<keyword evidence="1" id="KW-0812">Transmembrane</keyword>
<keyword evidence="4" id="KW-1185">Reference proteome</keyword>
<keyword evidence="1" id="KW-1133">Transmembrane helix</keyword>
<gene>
    <name evidence="3" type="ORF">E0F98_08405</name>
</gene>
<evidence type="ECO:0000259" key="2">
    <source>
        <dbReference type="Pfam" id="PF03544"/>
    </source>
</evidence>
<accession>A0A4R5CXX8</accession>
<proteinExistence type="predicted"/>
<name>A0A4R5CXX8_9FLAO</name>
<protein>
    <submittedName>
        <fullName evidence="3">Ferric siderophore ABC transporter substrate-binding protein</fullName>
    </submittedName>
</protein>
<feature type="transmembrane region" description="Helical" evidence="1">
    <location>
        <begin position="37"/>
        <end position="57"/>
    </location>
</feature>
<sequence length="275" mass="29890">MSKLSLYESNWINLVFENKNKEYGAYQLRQESVKTSLFALFIGILLCASLVGIPKIISLLSPTTDIHAANPGSIDQIIEVTKIFPNQVKQIEAPVLPKAIQQKPSVVIEKHQLKNPTIVQATLATPDIATNIENPLTINNNPDGNGIIGTNPVASQGTGNGSPAIVDYGNTVVASTLLDKMPEYPGGIAKFYAYIGKNFESPEINGERSIRVYVSFVVEKDGSMTDIQVKNDPGYGLGKEAIRVLKSLRTKWAPGIIDSKAVRTAYNLPIVVQLN</sequence>